<reference evidence="9" key="1">
    <citation type="submission" date="2025-08" db="UniProtKB">
        <authorList>
            <consortium name="Ensembl"/>
        </authorList>
    </citation>
    <scope>IDENTIFICATION</scope>
</reference>
<dbReference type="GO" id="GO:0051726">
    <property type="term" value="P:regulation of cell cycle"/>
    <property type="evidence" value="ECO:0007669"/>
    <property type="project" value="InterPro"/>
</dbReference>
<evidence type="ECO:0000259" key="8">
    <source>
        <dbReference type="SMART" id="SM00907"/>
    </source>
</evidence>
<dbReference type="InterPro" id="IPR039596">
    <property type="entry name" value="GAS1"/>
</dbReference>
<keyword evidence="2" id="KW-1003">Cell membrane</keyword>
<protein>
    <recommendedName>
        <fullName evidence="8">GDNF/GAS1 domain-containing protein</fullName>
    </recommendedName>
</protein>
<keyword evidence="4" id="KW-0472">Membrane</keyword>
<dbReference type="Pfam" id="PF02351">
    <property type="entry name" value="GDNF"/>
    <property type="match status" value="1"/>
</dbReference>
<reference evidence="9" key="2">
    <citation type="submission" date="2025-09" db="UniProtKB">
        <authorList>
            <consortium name="Ensembl"/>
        </authorList>
    </citation>
    <scope>IDENTIFICATION</scope>
</reference>
<evidence type="ECO:0000313" key="9">
    <source>
        <dbReference type="Ensembl" id="ENSCSRP00000001190.1"/>
    </source>
</evidence>
<dbReference type="PANTHER" id="PTHR16840">
    <property type="entry name" value="GROWTH ARREST-SPECIFIC PROTEIN 1"/>
    <property type="match status" value="1"/>
</dbReference>
<keyword evidence="10" id="KW-1185">Reference proteome</keyword>
<name>A0A8C3RNZ8_CHESE</name>
<feature type="chain" id="PRO_5034194648" description="GDNF/GAS1 domain-containing protein" evidence="7">
    <location>
        <begin position="43"/>
        <end position="312"/>
    </location>
</feature>
<dbReference type="GO" id="GO:0005886">
    <property type="term" value="C:plasma membrane"/>
    <property type="evidence" value="ECO:0007669"/>
    <property type="project" value="UniProtKB-SubCell"/>
</dbReference>
<feature type="signal peptide" evidence="7">
    <location>
        <begin position="1"/>
        <end position="42"/>
    </location>
</feature>
<proteinExistence type="predicted"/>
<evidence type="ECO:0000256" key="6">
    <source>
        <dbReference type="SAM" id="MobiDB-lite"/>
    </source>
</evidence>
<evidence type="ECO:0000256" key="4">
    <source>
        <dbReference type="ARBA" id="ARBA00023136"/>
    </source>
</evidence>
<evidence type="ECO:0000256" key="2">
    <source>
        <dbReference type="ARBA" id="ARBA00022475"/>
    </source>
</evidence>
<dbReference type="SMART" id="SM00907">
    <property type="entry name" value="GDNF"/>
    <property type="match status" value="2"/>
</dbReference>
<dbReference type="Proteomes" id="UP000694403">
    <property type="component" value="Unplaced"/>
</dbReference>
<evidence type="ECO:0000313" key="10">
    <source>
        <dbReference type="Proteomes" id="UP000694403"/>
    </source>
</evidence>
<evidence type="ECO:0000256" key="3">
    <source>
        <dbReference type="ARBA" id="ARBA00022729"/>
    </source>
</evidence>
<feature type="domain" description="GDNF/GAS1" evidence="8">
    <location>
        <begin position="142"/>
        <end position="219"/>
    </location>
</feature>
<comment type="subcellular location">
    <subcellularLocation>
        <location evidence="1">Cell membrane</location>
    </subcellularLocation>
</comment>
<evidence type="ECO:0000256" key="1">
    <source>
        <dbReference type="ARBA" id="ARBA00004236"/>
    </source>
</evidence>
<dbReference type="Ensembl" id="ENSCSRT00000001227.1">
    <property type="protein sequence ID" value="ENSCSRP00000001190.1"/>
    <property type="gene ID" value="ENSCSRG00000000976.1"/>
</dbReference>
<sequence>GRESRGEGGGEMEGALGRARGAARSMWLFLPLLLCWARAGGGAPGEPCWEALLRCQDEPDCGSAYSQSQAACEPVLSGPGAGGGEPPGGCPSHCIGALGRLNRSRSGPALERCECGQDARCRRLKAAIEPCLPRPSRSGLGCTAARFRCQQEPACREPLAAYLARCGQLFNGRRCTAACRAAMGQLLAAPGGPALERCVCDGPERPFCQVLKANMGRLCSGPPAEPGPDEDYRDEERLLREEDEGPGAGGAWVPGCPEPSPGLTQGGRSDLVGPHHAEGPPSVGGGCRELEQGSRLTLRVASHWRRPLEGPV</sequence>
<dbReference type="InterPro" id="IPR016017">
    <property type="entry name" value="GDNF/GAS1"/>
</dbReference>
<evidence type="ECO:0000256" key="7">
    <source>
        <dbReference type="SAM" id="SignalP"/>
    </source>
</evidence>
<accession>A0A8C3RNZ8</accession>
<organism evidence="9 10">
    <name type="scientific">Chelydra serpentina</name>
    <name type="common">Snapping turtle</name>
    <name type="synonym">Testudo serpentina</name>
    <dbReference type="NCBI Taxonomy" id="8475"/>
    <lineage>
        <taxon>Eukaryota</taxon>
        <taxon>Metazoa</taxon>
        <taxon>Chordata</taxon>
        <taxon>Craniata</taxon>
        <taxon>Vertebrata</taxon>
        <taxon>Euteleostomi</taxon>
        <taxon>Archelosauria</taxon>
        <taxon>Testudinata</taxon>
        <taxon>Testudines</taxon>
        <taxon>Cryptodira</taxon>
        <taxon>Durocryptodira</taxon>
        <taxon>Americhelydia</taxon>
        <taxon>Chelydroidea</taxon>
        <taxon>Chelydridae</taxon>
        <taxon>Chelydra</taxon>
    </lineage>
</organism>
<feature type="domain" description="GDNF/GAS1" evidence="8">
    <location>
        <begin position="48"/>
        <end position="131"/>
    </location>
</feature>
<dbReference type="AlphaFoldDB" id="A0A8C3RNZ8"/>
<evidence type="ECO:0000256" key="5">
    <source>
        <dbReference type="ARBA" id="ARBA00023180"/>
    </source>
</evidence>
<dbReference type="PANTHER" id="PTHR16840:SF8">
    <property type="entry name" value="GROWTH ARREST-SPECIFIC PROTEIN 1-LIKE"/>
    <property type="match status" value="1"/>
</dbReference>
<keyword evidence="3 7" id="KW-0732">Signal</keyword>
<keyword evidence="5" id="KW-0325">Glycoprotein</keyword>
<feature type="region of interest" description="Disordered" evidence="6">
    <location>
        <begin position="243"/>
        <end position="291"/>
    </location>
</feature>